<comment type="similarity">
    <text evidence="2">Belongs to the EamA transporter family.</text>
</comment>
<feature type="transmembrane region" description="Helical" evidence="7">
    <location>
        <begin position="128"/>
        <end position="147"/>
    </location>
</feature>
<feature type="transmembrane region" description="Helical" evidence="7">
    <location>
        <begin position="153"/>
        <end position="171"/>
    </location>
</feature>
<keyword evidence="5 7" id="KW-1133">Transmembrane helix</keyword>
<feature type="transmembrane region" description="Helical" evidence="7">
    <location>
        <begin position="178"/>
        <end position="200"/>
    </location>
</feature>
<feature type="transmembrane region" description="Helical" evidence="7">
    <location>
        <begin position="212"/>
        <end position="235"/>
    </location>
</feature>
<gene>
    <name evidence="9" type="ORF">EDC52_11066</name>
</gene>
<dbReference type="AlphaFoldDB" id="A0A4R3YPE5"/>
<feature type="transmembrane region" description="Helical" evidence="7">
    <location>
        <begin position="39"/>
        <end position="59"/>
    </location>
</feature>
<feature type="transmembrane region" description="Helical" evidence="7">
    <location>
        <begin position="269"/>
        <end position="287"/>
    </location>
</feature>
<comment type="subcellular location">
    <subcellularLocation>
        <location evidence="1">Cell membrane</location>
        <topology evidence="1">Multi-pass membrane protein</topology>
    </subcellularLocation>
</comment>
<dbReference type="Proteomes" id="UP000295719">
    <property type="component" value="Unassembled WGS sequence"/>
</dbReference>
<protein>
    <submittedName>
        <fullName evidence="9">Carboxylate/amino acid/amine transporter</fullName>
    </submittedName>
</protein>
<evidence type="ECO:0000313" key="9">
    <source>
        <dbReference type="EMBL" id="TCV93034.1"/>
    </source>
</evidence>
<evidence type="ECO:0000259" key="8">
    <source>
        <dbReference type="Pfam" id="PF00892"/>
    </source>
</evidence>
<feature type="domain" description="EamA" evidence="8">
    <location>
        <begin position="12"/>
        <end position="142"/>
    </location>
</feature>
<proteinExistence type="inferred from homology"/>
<dbReference type="PANTHER" id="PTHR32322:SF2">
    <property type="entry name" value="EAMA DOMAIN-CONTAINING PROTEIN"/>
    <property type="match status" value="1"/>
</dbReference>
<dbReference type="InterPro" id="IPR037185">
    <property type="entry name" value="EmrE-like"/>
</dbReference>
<organism evidence="9 10">
    <name type="scientific">Biostraticola tofi</name>
    <dbReference type="NCBI Taxonomy" id="466109"/>
    <lineage>
        <taxon>Bacteria</taxon>
        <taxon>Pseudomonadati</taxon>
        <taxon>Pseudomonadota</taxon>
        <taxon>Gammaproteobacteria</taxon>
        <taxon>Enterobacterales</taxon>
        <taxon>Bruguierivoracaceae</taxon>
        <taxon>Biostraticola</taxon>
    </lineage>
</organism>
<dbReference type="RefSeq" id="WP_131866939.1">
    <property type="nucleotide sequence ID" value="NZ_SMCR01000010.1"/>
</dbReference>
<evidence type="ECO:0000256" key="3">
    <source>
        <dbReference type="ARBA" id="ARBA00022475"/>
    </source>
</evidence>
<feature type="transmembrane region" description="Helical" evidence="7">
    <location>
        <begin position="247"/>
        <end position="263"/>
    </location>
</feature>
<keyword evidence="3" id="KW-1003">Cell membrane</keyword>
<dbReference type="InterPro" id="IPR000620">
    <property type="entry name" value="EamA_dom"/>
</dbReference>
<feature type="transmembrane region" description="Helical" evidence="7">
    <location>
        <begin position="12"/>
        <end position="33"/>
    </location>
</feature>
<evidence type="ECO:0000256" key="2">
    <source>
        <dbReference type="ARBA" id="ARBA00007362"/>
    </source>
</evidence>
<dbReference type="Pfam" id="PF00892">
    <property type="entry name" value="EamA"/>
    <property type="match status" value="2"/>
</dbReference>
<evidence type="ECO:0000313" key="10">
    <source>
        <dbReference type="Proteomes" id="UP000295719"/>
    </source>
</evidence>
<keyword evidence="10" id="KW-1185">Reference proteome</keyword>
<sequence>MKISASPALRLALALFALYVIWGSTYFAIKIGVASWPPLMMAGVRFTIAGCLMITVLLLKGHKLPTLRQALSAALIGTLLLAVGNGLVTQAEFMQVPSGIAAVMVATVPLFTLIFARMFGHQASPIEWLGVVVGLIGIILLNTGGNLTGNPTGALLVIIASLSWAFGSVLSRYLTLPVGLMAAAVEMIAAGVLLLMTSLMNGEKLSRIPDKASLLALIYLVLFGSIFAFSAYTYLLKYARPALATSYAYVNPVVAVMLGMAFAGERLTLVEWLALGIIIFAVVMVMLTQSLRRVKTASV</sequence>
<dbReference type="EMBL" id="SMCR01000010">
    <property type="protein sequence ID" value="TCV93034.1"/>
    <property type="molecule type" value="Genomic_DNA"/>
</dbReference>
<feature type="domain" description="EamA" evidence="8">
    <location>
        <begin position="152"/>
        <end position="286"/>
    </location>
</feature>
<evidence type="ECO:0000256" key="4">
    <source>
        <dbReference type="ARBA" id="ARBA00022692"/>
    </source>
</evidence>
<evidence type="ECO:0000256" key="1">
    <source>
        <dbReference type="ARBA" id="ARBA00004651"/>
    </source>
</evidence>
<keyword evidence="6 7" id="KW-0472">Membrane</keyword>
<name>A0A4R3YPE5_9GAMM</name>
<dbReference type="InterPro" id="IPR050638">
    <property type="entry name" value="AA-Vitamin_Transporters"/>
</dbReference>
<dbReference type="OrthoDB" id="9812547at2"/>
<accession>A0A4R3YPE5</accession>
<keyword evidence="4 7" id="KW-0812">Transmembrane</keyword>
<dbReference type="SUPFAM" id="SSF103481">
    <property type="entry name" value="Multidrug resistance efflux transporter EmrE"/>
    <property type="match status" value="2"/>
</dbReference>
<evidence type="ECO:0000256" key="6">
    <source>
        <dbReference type="ARBA" id="ARBA00023136"/>
    </source>
</evidence>
<evidence type="ECO:0000256" key="5">
    <source>
        <dbReference type="ARBA" id="ARBA00022989"/>
    </source>
</evidence>
<dbReference type="GO" id="GO:0016020">
    <property type="term" value="C:membrane"/>
    <property type="evidence" value="ECO:0007669"/>
    <property type="project" value="UniProtKB-SubCell"/>
</dbReference>
<dbReference type="NCBIfam" id="NF008432">
    <property type="entry name" value="PRK11272.1"/>
    <property type="match status" value="1"/>
</dbReference>
<reference evidence="9 10" key="1">
    <citation type="submission" date="2019-03" db="EMBL/GenBank/DDBJ databases">
        <title>Genomic Encyclopedia of Type Strains, Phase IV (KMG-IV): sequencing the most valuable type-strain genomes for metagenomic binning, comparative biology and taxonomic classification.</title>
        <authorList>
            <person name="Goeker M."/>
        </authorList>
    </citation>
    <scope>NUCLEOTIDE SEQUENCE [LARGE SCALE GENOMIC DNA]</scope>
    <source>
        <strain evidence="9 10">DSM 19580</strain>
    </source>
</reference>
<evidence type="ECO:0000256" key="7">
    <source>
        <dbReference type="SAM" id="Phobius"/>
    </source>
</evidence>
<dbReference type="PANTHER" id="PTHR32322">
    <property type="entry name" value="INNER MEMBRANE TRANSPORTER"/>
    <property type="match status" value="1"/>
</dbReference>
<feature type="transmembrane region" description="Helical" evidence="7">
    <location>
        <begin position="94"/>
        <end position="116"/>
    </location>
</feature>
<comment type="caution">
    <text evidence="9">The sequence shown here is derived from an EMBL/GenBank/DDBJ whole genome shotgun (WGS) entry which is preliminary data.</text>
</comment>
<feature type="transmembrane region" description="Helical" evidence="7">
    <location>
        <begin position="71"/>
        <end position="88"/>
    </location>
</feature>